<dbReference type="AlphaFoldDB" id="D1VWN8"/>
<dbReference type="GO" id="GO:0015668">
    <property type="term" value="F:type III site-specific deoxyribonuclease activity"/>
    <property type="evidence" value="ECO:0007669"/>
    <property type="project" value="InterPro"/>
</dbReference>
<evidence type="ECO:0000313" key="3">
    <source>
        <dbReference type="Proteomes" id="UP000004001"/>
    </source>
</evidence>
<sequence>MESRNEVAVYTKLPNGFYINTPVVHYNPDWAVIFHEGSDIKHLYFVAETKGYDKDNLQDYRRAESVKIECANRHFATISDSHVTYDVVKNYDEMWIIITKP</sequence>
<dbReference type="RefSeq" id="WP_008121988.1">
    <property type="nucleotide sequence ID" value="NZ_ADEF01000005.1"/>
</dbReference>
<dbReference type="Proteomes" id="UP000004001">
    <property type="component" value="Unassembled WGS sequence"/>
</dbReference>
<gene>
    <name evidence="2" type="ORF">HMPREF9019_2163</name>
</gene>
<dbReference type="Pfam" id="PF19778">
    <property type="entry name" value="RE_endonuc"/>
    <property type="match status" value="1"/>
</dbReference>
<organism evidence="2 3">
    <name type="scientific">Hoylesella timonensis CRIS 5C-B1</name>
    <dbReference type="NCBI Taxonomy" id="679189"/>
    <lineage>
        <taxon>Bacteria</taxon>
        <taxon>Pseudomonadati</taxon>
        <taxon>Bacteroidota</taxon>
        <taxon>Bacteroidia</taxon>
        <taxon>Bacteroidales</taxon>
        <taxon>Prevotellaceae</taxon>
        <taxon>Hoylesella</taxon>
    </lineage>
</organism>
<accession>D1VWN8</accession>
<proteinExistence type="predicted"/>
<protein>
    <recommendedName>
        <fullName evidence="1">Type III restriction enzyme C-terminal endonuclease domain-containing protein</fullName>
    </recommendedName>
</protein>
<comment type="caution">
    <text evidence="2">The sequence shown here is derived from an EMBL/GenBank/DDBJ whole genome shotgun (WGS) entry which is preliminary data.</text>
</comment>
<evidence type="ECO:0000313" key="2">
    <source>
        <dbReference type="EMBL" id="EFA98387.1"/>
    </source>
</evidence>
<name>D1VWN8_9BACT</name>
<reference evidence="2 3" key="1">
    <citation type="submission" date="2009-12" db="EMBL/GenBank/DDBJ databases">
        <title>Genome Sequence of Prevotella timonensis CRIS 5C-B1.</title>
        <authorList>
            <person name="Durkin A.S."/>
            <person name="Madupu R."/>
            <person name="Torralba M."/>
            <person name="Methe B."/>
            <person name="Sutton G."/>
            <person name="Strausberg R.L."/>
            <person name="Nelson K.E."/>
        </authorList>
    </citation>
    <scope>NUCLEOTIDE SEQUENCE [LARGE SCALE GENOMIC DNA]</scope>
    <source>
        <strain evidence="2 3">CRIS 5C-B1</strain>
    </source>
</reference>
<dbReference type="eggNOG" id="COG3587">
    <property type="taxonomic scope" value="Bacteria"/>
</dbReference>
<evidence type="ECO:0000259" key="1">
    <source>
        <dbReference type="Pfam" id="PF19778"/>
    </source>
</evidence>
<dbReference type="EMBL" id="ADEF01000005">
    <property type="protein sequence ID" value="EFA98387.1"/>
    <property type="molecule type" value="Genomic_DNA"/>
</dbReference>
<feature type="domain" description="Type III restriction enzyme C-terminal endonuclease" evidence="1">
    <location>
        <begin position="2"/>
        <end position="90"/>
    </location>
</feature>
<dbReference type="InterPro" id="IPR045572">
    <property type="entry name" value="RE_endonuc_C"/>
</dbReference>
<keyword evidence="3" id="KW-1185">Reference proteome</keyword>